<evidence type="ECO:0000256" key="15">
    <source>
        <dbReference type="ARBA" id="ARBA00023306"/>
    </source>
</evidence>
<dbReference type="Pfam" id="PF00672">
    <property type="entry name" value="HAMP"/>
    <property type="match status" value="1"/>
</dbReference>
<dbReference type="InterPro" id="IPR003661">
    <property type="entry name" value="HisK_dim/P_dom"/>
</dbReference>
<comment type="subcellular location">
    <subcellularLocation>
        <location evidence="2">Cell membrane</location>
        <topology evidence="2">Multi-pass membrane protein</topology>
    </subcellularLocation>
</comment>
<evidence type="ECO:0000256" key="7">
    <source>
        <dbReference type="ARBA" id="ARBA00022679"/>
    </source>
</evidence>
<evidence type="ECO:0000256" key="18">
    <source>
        <dbReference type="SAM" id="Phobius"/>
    </source>
</evidence>
<accession>A0A1L9QR55</accession>
<keyword evidence="11" id="KW-0067">ATP-binding</keyword>
<dbReference type="FunFam" id="3.30.565.10:FF:000010">
    <property type="entry name" value="Sensor histidine kinase RcsC"/>
    <property type="match status" value="1"/>
</dbReference>
<feature type="domain" description="Histidine kinase" evidence="19">
    <location>
        <begin position="445"/>
        <end position="666"/>
    </location>
</feature>
<dbReference type="SUPFAM" id="SSF52172">
    <property type="entry name" value="CheY-like"/>
    <property type="match status" value="1"/>
</dbReference>
<evidence type="ECO:0000259" key="21">
    <source>
        <dbReference type="PROSITE" id="PS50885"/>
    </source>
</evidence>
<keyword evidence="13" id="KW-0902">Two-component regulatory system</keyword>
<evidence type="ECO:0000256" key="12">
    <source>
        <dbReference type="ARBA" id="ARBA00022989"/>
    </source>
</evidence>
<dbReference type="InterPro" id="IPR011006">
    <property type="entry name" value="CheY-like_superfamily"/>
</dbReference>
<evidence type="ECO:0000256" key="14">
    <source>
        <dbReference type="ARBA" id="ARBA00023136"/>
    </source>
</evidence>
<dbReference type="STRING" id="1925591.BI308_12515"/>
<dbReference type="Pfam" id="PF02743">
    <property type="entry name" value="dCache_1"/>
    <property type="match status" value="1"/>
</dbReference>
<dbReference type="InterPro" id="IPR005467">
    <property type="entry name" value="His_kinase_dom"/>
</dbReference>
<dbReference type="Gene3D" id="1.10.8.500">
    <property type="entry name" value="HAMP domain in histidine kinase"/>
    <property type="match status" value="1"/>
</dbReference>
<dbReference type="CDD" id="cd06225">
    <property type="entry name" value="HAMP"/>
    <property type="match status" value="1"/>
</dbReference>
<evidence type="ECO:0000256" key="11">
    <source>
        <dbReference type="ARBA" id="ARBA00022840"/>
    </source>
</evidence>
<keyword evidence="14 18" id="KW-0472">Membrane</keyword>
<evidence type="ECO:0000256" key="3">
    <source>
        <dbReference type="ARBA" id="ARBA00006402"/>
    </source>
</evidence>
<dbReference type="GO" id="GO:0009927">
    <property type="term" value="F:histidine phosphotransfer kinase activity"/>
    <property type="evidence" value="ECO:0007669"/>
    <property type="project" value="TreeGrafter"/>
</dbReference>
<dbReference type="EMBL" id="MLAW01000020">
    <property type="protein sequence ID" value="OJJ25168.1"/>
    <property type="molecule type" value="Genomic_DNA"/>
</dbReference>
<dbReference type="InterPro" id="IPR033479">
    <property type="entry name" value="dCache_1"/>
</dbReference>
<dbReference type="SMART" id="SM00448">
    <property type="entry name" value="REC"/>
    <property type="match status" value="1"/>
</dbReference>
<evidence type="ECO:0000256" key="16">
    <source>
        <dbReference type="ARBA" id="ARBA00074306"/>
    </source>
</evidence>
<dbReference type="InterPro" id="IPR004358">
    <property type="entry name" value="Sig_transdc_His_kin-like_C"/>
</dbReference>
<dbReference type="Pfam" id="PF00512">
    <property type="entry name" value="HisKA"/>
    <property type="match status" value="1"/>
</dbReference>
<evidence type="ECO:0000256" key="5">
    <source>
        <dbReference type="ARBA" id="ARBA00022475"/>
    </source>
</evidence>
<evidence type="ECO:0000259" key="20">
    <source>
        <dbReference type="PROSITE" id="PS50110"/>
    </source>
</evidence>
<dbReference type="Gene3D" id="3.40.50.2300">
    <property type="match status" value="1"/>
</dbReference>
<dbReference type="FunFam" id="1.10.287.130:FF:000038">
    <property type="entry name" value="Sensory transduction histidine kinase"/>
    <property type="match status" value="1"/>
</dbReference>
<dbReference type="InterPro" id="IPR003594">
    <property type="entry name" value="HATPase_dom"/>
</dbReference>
<evidence type="ECO:0000256" key="4">
    <source>
        <dbReference type="ARBA" id="ARBA00012438"/>
    </source>
</evidence>
<feature type="transmembrane region" description="Helical" evidence="18">
    <location>
        <begin position="20"/>
        <end position="40"/>
    </location>
</feature>
<dbReference type="Pfam" id="PF02518">
    <property type="entry name" value="HATPase_c"/>
    <property type="match status" value="1"/>
</dbReference>
<evidence type="ECO:0000259" key="19">
    <source>
        <dbReference type="PROSITE" id="PS50109"/>
    </source>
</evidence>
<keyword evidence="12 18" id="KW-1133">Transmembrane helix</keyword>
<reference evidence="22" key="1">
    <citation type="submission" date="2016-10" db="EMBL/GenBank/DDBJ databases">
        <title>CRISPR-Cas defence system in Roseofilum reptotaenium: evidence of a bacteriophage-cyanobacterium arms race in the coral black band disease.</title>
        <authorList>
            <person name="Buerger P."/>
            <person name="Wood-Charlson E.M."/>
            <person name="Weynberg K.D."/>
            <person name="Willis B."/>
            <person name="Van Oppen M.J."/>
        </authorList>
    </citation>
    <scope>NUCLEOTIDE SEQUENCE [LARGE SCALE GENOMIC DNA]</scope>
    <source>
        <strain evidence="22">AO1-A</strain>
    </source>
</reference>
<keyword evidence="7" id="KW-0808">Transferase</keyword>
<proteinExistence type="inferred from homology"/>
<dbReference type="GO" id="GO:0000155">
    <property type="term" value="F:phosphorelay sensor kinase activity"/>
    <property type="evidence" value="ECO:0007669"/>
    <property type="project" value="InterPro"/>
</dbReference>
<dbReference type="InterPro" id="IPR036890">
    <property type="entry name" value="HATPase_C_sf"/>
</dbReference>
<dbReference type="AlphaFoldDB" id="A0A1L9QR55"/>
<dbReference type="SMART" id="SM00304">
    <property type="entry name" value="HAMP"/>
    <property type="match status" value="1"/>
</dbReference>
<dbReference type="Gene3D" id="3.30.565.10">
    <property type="entry name" value="Histidine kinase-like ATPase, C-terminal domain"/>
    <property type="match status" value="1"/>
</dbReference>
<comment type="caution">
    <text evidence="22">The sequence shown here is derived from an EMBL/GenBank/DDBJ whole genome shotgun (WGS) entry which is preliminary data.</text>
</comment>
<dbReference type="Pfam" id="PF00072">
    <property type="entry name" value="Response_reg"/>
    <property type="match status" value="1"/>
</dbReference>
<dbReference type="CDD" id="cd00082">
    <property type="entry name" value="HisKA"/>
    <property type="match status" value="1"/>
</dbReference>
<feature type="domain" description="Response regulatory" evidence="20">
    <location>
        <begin position="700"/>
        <end position="816"/>
    </location>
</feature>
<dbReference type="Gene3D" id="1.10.287.130">
    <property type="match status" value="1"/>
</dbReference>
<dbReference type="PROSITE" id="PS50110">
    <property type="entry name" value="RESPONSE_REGULATORY"/>
    <property type="match status" value="1"/>
</dbReference>
<dbReference type="InterPro" id="IPR001789">
    <property type="entry name" value="Sig_transdc_resp-reg_receiver"/>
</dbReference>
<feature type="modified residue" description="4-aspartylphosphate" evidence="17">
    <location>
        <position position="749"/>
    </location>
</feature>
<dbReference type="PROSITE" id="PS50885">
    <property type="entry name" value="HAMP"/>
    <property type="match status" value="1"/>
</dbReference>
<sequence length="904" mass="101516">MKAIFRSFHSLNDYSLRHQLLGVFCLITLIPLTGFAWWNYRVTRSALIQSANQSLDAAASQTAKSLDAFVKINLTSLVIATQQETFVNYLKTSSSASPALKKQALNILNTLMAKDKVFLISVALLDINGQNLLDTYSPQVGQDESNRDYFQVALETGEPFVSNVEFSQLDGQPYLYFSHSVRDRQTGEVIGVLRSQYSATRLQFLILEHENLAGSLSFPILLDDHNLRLAQGYRDDGGLPEELRFQFLAPPEWETIQELQAMYRFPPSLPTDLATQLTQFDEFAANFNPDRPYFTTILSQEKNIEYAGAIALSQIQSWKVAYLRPKSVLLQPINIQTRNNRLFALGTTLAALGVGFGMANVITSPIRRLTAISRQIADGNLSACADITSRNEIGELARTFNTMTAQLRCSIDTLEQQVRQRTVELQVAKDEADSANHAKSEFLANISHELRTPLNGILGYAQILSYTELPTQKQRDGIHIIHQSGTHLLSLINDILDLSKIEARKLELVPKPVHLPSFLQSVVEICQVRAEVKGIDFIYQTNSPLPEGVSIDDKRLRQILLNLLSNSIKFTDRGSVTLSVDVVDLSETQATLIFKVIDTGVGIAPEDMAKLFEAFEHVGDAQKQGEGTGLGLPISQRIVHLMGGEIEVKSELGEGSEFSFILELPVVDNWVQQHQGIEGSDNARYHWRNRIIGYEGETRSILIIDDRWENRAVVSNLLEPLGFETIEAENGEEGLKLLREKQPDLVITDLAMPVMDGFELIKHIRAAEDLHHYQIVVSSASVAQVDQQNALDGGGDRFLAKPVDANTLFAIVSECLDLQWLYEEREETQSDENEERTQEDDMLVPPVEDLKDLLMIVHRADTNEICHKIGTWDSRYQEFAVPILALAEEFKIEEIEEFLQQYLD</sequence>
<feature type="transmembrane region" description="Helical" evidence="18">
    <location>
        <begin position="342"/>
        <end position="362"/>
    </location>
</feature>
<name>A0A1L9QR55_9CYAN</name>
<dbReference type="Gene3D" id="3.30.450.20">
    <property type="entry name" value="PAS domain"/>
    <property type="match status" value="1"/>
</dbReference>
<dbReference type="SUPFAM" id="SSF47384">
    <property type="entry name" value="Homodimeric domain of signal transducing histidine kinase"/>
    <property type="match status" value="1"/>
</dbReference>
<organism evidence="22 23">
    <name type="scientific">Roseofilum reptotaenium AO1-A</name>
    <dbReference type="NCBI Taxonomy" id="1925591"/>
    <lineage>
        <taxon>Bacteria</taxon>
        <taxon>Bacillati</taxon>
        <taxon>Cyanobacteriota</taxon>
        <taxon>Cyanophyceae</taxon>
        <taxon>Desertifilales</taxon>
        <taxon>Desertifilaceae</taxon>
        <taxon>Roseofilum</taxon>
    </lineage>
</organism>
<evidence type="ECO:0000256" key="13">
    <source>
        <dbReference type="ARBA" id="ARBA00023012"/>
    </source>
</evidence>
<dbReference type="SUPFAM" id="SSF103190">
    <property type="entry name" value="Sensory domain-like"/>
    <property type="match status" value="1"/>
</dbReference>
<evidence type="ECO:0000256" key="17">
    <source>
        <dbReference type="PROSITE-ProRule" id="PRU00169"/>
    </source>
</evidence>
<dbReference type="CDD" id="cd12914">
    <property type="entry name" value="PDC1_DGC_like"/>
    <property type="match status" value="1"/>
</dbReference>
<dbReference type="SMART" id="SM00388">
    <property type="entry name" value="HisKA"/>
    <property type="match status" value="1"/>
</dbReference>
<keyword evidence="10" id="KW-0418">Kinase</keyword>
<feature type="domain" description="HAMP" evidence="21">
    <location>
        <begin position="360"/>
        <end position="412"/>
    </location>
</feature>
<evidence type="ECO:0000313" key="23">
    <source>
        <dbReference type="Proteomes" id="UP000183940"/>
    </source>
</evidence>
<keyword evidence="23" id="KW-1185">Reference proteome</keyword>
<protein>
    <recommendedName>
        <fullName evidence="16">Circadian input-output histidine kinase CikA</fullName>
        <ecNumber evidence="4">2.7.13.3</ecNumber>
    </recommendedName>
</protein>
<dbReference type="PANTHER" id="PTHR43047:SF72">
    <property type="entry name" value="OSMOSENSING HISTIDINE PROTEIN KINASE SLN1"/>
    <property type="match status" value="1"/>
</dbReference>
<evidence type="ECO:0000256" key="2">
    <source>
        <dbReference type="ARBA" id="ARBA00004651"/>
    </source>
</evidence>
<evidence type="ECO:0000256" key="9">
    <source>
        <dbReference type="ARBA" id="ARBA00022741"/>
    </source>
</evidence>
<keyword evidence="6 17" id="KW-0597">Phosphoprotein</keyword>
<dbReference type="EC" id="2.7.13.3" evidence="4"/>
<comment type="similarity">
    <text evidence="3">In the N-terminal section; belongs to the phytochrome family.</text>
</comment>
<dbReference type="GO" id="GO:0005524">
    <property type="term" value="F:ATP binding"/>
    <property type="evidence" value="ECO:0007669"/>
    <property type="project" value="UniProtKB-KW"/>
</dbReference>
<evidence type="ECO:0000256" key="1">
    <source>
        <dbReference type="ARBA" id="ARBA00000085"/>
    </source>
</evidence>
<keyword evidence="5" id="KW-1003">Cell membrane</keyword>
<evidence type="ECO:0000313" key="22">
    <source>
        <dbReference type="EMBL" id="OJJ25168.1"/>
    </source>
</evidence>
<dbReference type="PROSITE" id="PS50109">
    <property type="entry name" value="HIS_KIN"/>
    <property type="match status" value="1"/>
</dbReference>
<dbReference type="PANTHER" id="PTHR43047">
    <property type="entry name" value="TWO-COMPONENT HISTIDINE PROTEIN KINASE"/>
    <property type="match status" value="1"/>
</dbReference>
<keyword evidence="9" id="KW-0547">Nucleotide-binding</keyword>
<dbReference type="InterPro" id="IPR003660">
    <property type="entry name" value="HAMP_dom"/>
</dbReference>
<evidence type="ECO:0000256" key="8">
    <source>
        <dbReference type="ARBA" id="ARBA00022692"/>
    </source>
</evidence>
<dbReference type="CDD" id="cd17546">
    <property type="entry name" value="REC_hyHK_CKI1_RcsC-like"/>
    <property type="match status" value="1"/>
</dbReference>
<dbReference type="SUPFAM" id="SSF158472">
    <property type="entry name" value="HAMP domain-like"/>
    <property type="match status" value="1"/>
</dbReference>
<dbReference type="PRINTS" id="PR00344">
    <property type="entry name" value="BCTRLSENSOR"/>
</dbReference>
<gene>
    <name evidence="22" type="ORF">BI308_12515</name>
</gene>
<evidence type="ECO:0000256" key="6">
    <source>
        <dbReference type="ARBA" id="ARBA00022553"/>
    </source>
</evidence>
<dbReference type="InterPro" id="IPR029151">
    <property type="entry name" value="Sensor-like_sf"/>
</dbReference>
<dbReference type="SMART" id="SM00387">
    <property type="entry name" value="HATPase_c"/>
    <property type="match status" value="1"/>
</dbReference>
<comment type="catalytic activity">
    <reaction evidence="1">
        <text>ATP + protein L-histidine = ADP + protein N-phospho-L-histidine.</text>
        <dbReference type="EC" id="2.7.13.3"/>
    </reaction>
</comment>
<dbReference type="GO" id="GO:0005886">
    <property type="term" value="C:plasma membrane"/>
    <property type="evidence" value="ECO:0007669"/>
    <property type="project" value="UniProtKB-SubCell"/>
</dbReference>
<evidence type="ECO:0000256" key="10">
    <source>
        <dbReference type="ARBA" id="ARBA00022777"/>
    </source>
</evidence>
<dbReference type="InterPro" id="IPR036097">
    <property type="entry name" value="HisK_dim/P_sf"/>
</dbReference>
<dbReference type="CDD" id="cd16922">
    <property type="entry name" value="HATPase_EvgS-ArcB-TorS-like"/>
    <property type="match status" value="1"/>
</dbReference>
<keyword evidence="8 18" id="KW-0812">Transmembrane</keyword>
<keyword evidence="15" id="KW-0131">Cell cycle</keyword>
<dbReference type="Proteomes" id="UP000183940">
    <property type="component" value="Unassembled WGS sequence"/>
</dbReference>
<dbReference type="SUPFAM" id="SSF55874">
    <property type="entry name" value="ATPase domain of HSP90 chaperone/DNA topoisomerase II/histidine kinase"/>
    <property type="match status" value="1"/>
</dbReference>